<evidence type="ECO:0000313" key="9">
    <source>
        <dbReference type="Proteomes" id="UP000294558"/>
    </source>
</evidence>
<feature type="transmembrane region" description="Helical" evidence="6">
    <location>
        <begin position="77"/>
        <end position="103"/>
    </location>
</feature>
<keyword evidence="6" id="KW-0812">Transmembrane</keyword>
<dbReference type="Pfam" id="PF00033">
    <property type="entry name" value="Cytochrome_B"/>
    <property type="match status" value="1"/>
</dbReference>
<dbReference type="PANTHER" id="PTHR19271">
    <property type="entry name" value="CYTOCHROME B"/>
    <property type="match status" value="1"/>
</dbReference>
<dbReference type="RefSeq" id="WP_208293956.1">
    <property type="nucleotide sequence ID" value="NZ_JAVJPS010000041.1"/>
</dbReference>
<accession>A0A4R7HWX7</accession>
<evidence type="ECO:0000256" key="4">
    <source>
        <dbReference type="ARBA" id="ARBA00029351"/>
    </source>
</evidence>
<evidence type="ECO:0000259" key="7">
    <source>
        <dbReference type="PROSITE" id="PS51002"/>
    </source>
</evidence>
<evidence type="ECO:0000256" key="2">
    <source>
        <dbReference type="ARBA" id="ARBA00012951"/>
    </source>
</evidence>
<dbReference type="AlphaFoldDB" id="A0A4R7HWX7"/>
<dbReference type="NCBIfam" id="NF040969">
    <property type="entry name" value="cytb_ExtP"/>
    <property type="match status" value="1"/>
</dbReference>
<dbReference type="EC" id="7.1.1.8" evidence="2"/>
<dbReference type="EMBL" id="SOAU01000001">
    <property type="protein sequence ID" value="TDT15240.1"/>
    <property type="molecule type" value="Genomic_DNA"/>
</dbReference>
<comment type="cofactor">
    <cofactor evidence="1">
        <name>heme</name>
        <dbReference type="ChEBI" id="CHEBI:30413"/>
    </cofactor>
</comment>
<dbReference type="InterPro" id="IPR016174">
    <property type="entry name" value="Di-haem_cyt_TM"/>
</dbReference>
<feature type="transmembrane region" description="Helical" evidence="6">
    <location>
        <begin position="188"/>
        <end position="207"/>
    </location>
</feature>
<evidence type="ECO:0000256" key="6">
    <source>
        <dbReference type="SAM" id="Phobius"/>
    </source>
</evidence>
<dbReference type="GO" id="GO:0022904">
    <property type="term" value="P:respiratory electron transport chain"/>
    <property type="evidence" value="ECO:0007669"/>
    <property type="project" value="InterPro"/>
</dbReference>
<protein>
    <recommendedName>
        <fullName evidence="3">Cytochrome bc1 complex cytochrome b subunit</fullName>
        <ecNumber evidence="2">7.1.1.8</ecNumber>
    </recommendedName>
    <alternativeName>
        <fullName evidence="5">Cytochrome bc1 reductase complex subunit QcrB</fullName>
    </alternativeName>
</protein>
<proteinExistence type="predicted"/>
<keyword evidence="6" id="KW-0472">Membrane</keyword>
<dbReference type="InterPro" id="IPR027387">
    <property type="entry name" value="Cytb/b6-like_sf"/>
</dbReference>
<sequence length="261" mass="29744">MAKIIDDTPKPTAKERLQSTVDSVQGGQVWSSIFRPGSIFRKGYSDSPRNRSYVVMNSVLYHLHPVKVKRHAVKVSYTLCLGGLSFFLFILLTVTGIFLMFFYRPESTAAWNDISNLQTSVTFGLLVRNMHRWGAHLMVISVFLHMARVFYHGAYKPPREFNWVIGVMLLKLTLLLSFTGYLLPWDQLAVWAVAVGTNMMGYTPVFGRDVRFVLLGGAEIGSETLLRWYVLHVLFFPFVTVIFMAIHFWRVRKDGGISGPL</sequence>
<dbReference type="Gene3D" id="1.20.810.10">
    <property type="entry name" value="Cytochrome Bc1 Complex, Chain C"/>
    <property type="match status" value="1"/>
</dbReference>
<dbReference type="InterPro" id="IPR005797">
    <property type="entry name" value="Cyt_b/b6_N"/>
</dbReference>
<organism evidence="8 9">
    <name type="scientific">Ilumatobacter fluminis</name>
    <dbReference type="NCBI Taxonomy" id="467091"/>
    <lineage>
        <taxon>Bacteria</taxon>
        <taxon>Bacillati</taxon>
        <taxon>Actinomycetota</taxon>
        <taxon>Acidimicrobiia</taxon>
        <taxon>Acidimicrobiales</taxon>
        <taxon>Ilumatobacteraceae</taxon>
        <taxon>Ilumatobacter</taxon>
    </lineage>
</organism>
<dbReference type="Proteomes" id="UP000294558">
    <property type="component" value="Unassembled WGS sequence"/>
</dbReference>
<evidence type="ECO:0000256" key="1">
    <source>
        <dbReference type="ARBA" id="ARBA00001971"/>
    </source>
</evidence>
<evidence type="ECO:0000256" key="5">
    <source>
        <dbReference type="ARBA" id="ARBA00029568"/>
    </source>
</evidence>
<name>A0A4R7HWX7_9ACTN</name>
<gene>
    <name evidence="8" type="ORF">BDK89_0806</name>
</gene>
<dbReference type="PANTHER" id="PTHR19271:SF16">
    <property type="entry name" value="CYTOCHROME B"/>
    <property type="match status" value="1"/>
</dbReference>
<comment type="catalytic activity">
    <reaction evidence="4">
        <text>a quinol + 2 Fe(III)-[cytochrome c](out) = a quinone + 2 Fe(II)-[cytochrome c](out) + 2 H(+)(out)</text>
        <dbReference type="Rhea" id="RHEA:11484"/>
        <dbReference type="Rhea" id="RHEA-COMP:10350"/>
        <dbReference type="Rhea" id="RHEA-COMP:14399"/>
        <dbReference type="ChEBI" id="CHEBI:15378"/>
        <dbReference type="ChEBI" id="CHEBI:24646"/>
        <dbReference type="ChEBI" id="CHEBI:29033"/>
        <dbReference type="ChEBI" id="CHEBI:29034"/>
        <dbReference type="ChEBI" id="CHEBI:132124"/>
        <dbReference type="EC" id="7.1.1.8"/>
    </reaction>
</comment>
<evidence type="ECO:0000313" key="8">
    <source>
        <dbReference type="EMBL" id="TDT15240.1"/>
    </source>
</evidence>
<keyword evidence="6" id="KW-1133">Transmembrane helix</keyword>
<dbReference type="GO" id="GO:0016491">
    <property type="term" value="F:oxidoreductase activity"/>
    <property type="evidence" value="ECO:0007669"/>
    <property type="project" value="InterPro"/>
</dbReference>
<feature type="transmembrane region" description="Helical" evidence="6">
    <location>
        <begin position="133"/>
        <end position="151"/>
    </location>
</feature>
<dbReference type="SUPFAM" id="SSF81342">
    <property type="entry name" value="Transmembrane di-heme cytochromes"/>
    <property type="match status" value="1"/>
</dbReference>
<comment type="caution">
    <text evidence="8">The sequence shown here is derived from an EMBL/GenBank/DDBJ whole genome shotgun (WGS) entry which is preliminary data.</text>
</comment>
<evidence type="ECO:0000256" key="3">
    <source>
        <dbReference type="ARBA" id="ARBA00016116"/>
    </source>
</evidence>
<feature type="transmembrane region" description="Helical" evidence="6">
    <location>
        <begin position="163"/>
        <end position="182"/>
    </location>
</feature>
<feature type="domain" description="Cytochrome b/b6 N-terminal region profile" evidence="7">
    <location>
        <begin position="44"/>
        <end position="260"/>
    </location>
</feature>
<keyword evidence="9" id="KW-1185">Reference proteome</keyword>
<feature type="transmembrane region" description="Helical" evidence="6">
    <location>
        <begin position="228"/>
        <end position="249"/>
    </location>
</feature>
<reference evidence="8 9" key="1">
    <citation type="submission" date="2019-03" db="EMBL/GenBank/DDBJ databases">
        <title>Sequencing the genomes of 1000 actinobacteria strains.</title>
        <authorList>
            <person name="Klenk H.-P."/>
        </authorList>
    </citation>
    <scope>NUCLEOTIDE SEQUENCE [LARGE SCALE GENOMIC DNA]</scope>
    <source>
        <strain evidence="8 9">DSM 18936</strain>
    </source>
</reference>
<dbReference type="PROSITE" id="PS51002">
    <property type="entry name" value="CYTB_NTER"/>
    <property type="match status" value="1"/>
</dbReference>
<dbReference type="GO" id="GO:0008121">
    <property type="term" value="F:quinol-cytochrome-c reductase activity"/>
    <property type="evidence" value="ECO:0007669"/>
    <property type="project" value="UniProtKB-EC"/>
</dbReference>
<dbReference type="GO" id="GO:0016020">
    <property type="term" value="C:membrane"/>
    <property type="evidence" value="ECO:0007669"/>
    <property type="project" value="InterPro"/>
</dbReference>